<evidence type="ECO:0000313" key="4">
    <source>
        <dbReference type="Proteomes" id="UP000559626"/>
    </source>
</evidence>
<dbReference type="PANTHER" id="PTHR30203">
    <property type="entry name" value="OUTER MEMBRANE CATION EFFLUX PROTEIN"/>
    <property type="match status" value="1"/>
</dbReference>
<sequence length="500" mass="54161">MCAAAAPPLPKGRGPGDGVNRLAITLSLLLLLAAGCRVAAPDAPSAGARLPAAFPNAAAPVDSLGAGGQPWRKFYQDSALTALIDTALRQNLDLRVAVQRVELARADYIERRGALFPTVSLGGTAGLDRYGRYTLNGVGNYDTNLSQNITGNQVIPGPITPDFFGGFRSSWEIDIWGKLRSRRRAAYLRVLASEEGRRLVQTNLIAEIARNYYELLTLDNQLAVVQRNARLQQEALRLIRIQKQAGRATELAVQQFAAQTLRTESLAYEARQGIVETETRLNQLLGRYPAPIKRGTTLPEAGLVGKLGVGIPASALRHRPDVRQAEAELAAGQADIAAAQAAFLPSLTLTPYLGLNAFRADLLFNPNSVVFGVLGGLTGPIINRAAFRADLRRAAAGRNETYYRYQQALQSGYRDVVIGLRGLENYRAIVDLRAREAAQLRSAIETSNELYLAGYASYLEVVTAQRSSLDAELNLANARRDQLQQGILLYQALGGGWTAD</sequence>
<dbReference type="Pfam" id="PF02321">
    <property type="entry name" value="OEP"/>
    <property type="match status" value="2"/>
</dbReference>
<name>A0A7Y0AE93_9BACT</name>
<dbReference type="Proteomes" id="UP000559626">
    <property type="component" value="Unassembled WGS sequence"/>
</dbReference>
<protein>
    <submittedName>
        <fullName evidence="3">Efflux transporter outer membrane subunit</fullName>
    </submittedName>
</protein>
<dbReference type="AlphaFoldDB" id="A0A7Y0AE93"/>
<accession>A0A7Y0AE93</accession>
<proteinExistence type="inferred from homology"/>
<gene>
    <name evidence="3" type="ORF">HHL22_10880</name>
</gene>
<dbReference type="InterPro" id="IPR010131">
    <property type="entry name" value="MdtP/NodT-like"/>
</dbReference>
<dbReference type="GO" id="GO:0005886">
    <property type="term" value="C:plasma membrane"/>
    <property type="evidence" value="ECO:0007669"/>
    <property type="project" value="UniProtKB-SubCell"/>
</dbReference>
<comment type="similarity">
    <text evidence="1 2">Belongs to the outer membrane factor (OMF) (TC 1.B.17) family.</text>
</comment>
<dbReference type="NCBIfam" id="TIGR01845">
    <property type="entry name" value="outer_NodT"/>
    <property type="match status" value="1"/>
</dbReference>
<comment type="caution">
    <text evidence="3">The sequence shown here is derived from an EMBL/GenBank/DDBJ whole genome shotgun (WGS) entry which is preliminary data.</text>
</comment>
<dbReference type="PANTHER" id="PTHR30203:SF30">
    <property type="entry name" value="OUTER MEMBRANE PROTEIN-RELATED"/>
    <property type="match status" value="1"/>
</dbReference>
<keyword evidence="2" id="KW-0472">Membrane</keyword>
<dbReference type="EMBL" id="JABBGH010000002">
    <property type="protein sequence ID" value="NML65709.1"/>
    <property type="molecule type" value="Genomic_DNA"/>
</dbReference>
<keyword evidence="2" id="KW-0564">Palmitate</keyword>
<organism evidence="3 4">
    <name type="scientific">Hymenobacter polaris</name>
    <dbReference type="NCBI Taxonomy" id="2682546"/>
    <lineage>
        <taxon>Bacteria</taxon>
        <taxon>Pseudomonadati</taxon>
        <taxon>Bacteroidota</taxon>
        <taxon>Cytophagia</taxon>
        <taxon>Cytophagales</taxon>
        <taxon>Hymenobacteraceae</taxon>
        <taxon>Hymenobacter</taxon>
    </lineage>
</organism>
<keyword evidence="2" id="KW-0449">Lipoprotein</keyword>
<keyword evidence="2" id="KW-1134">Transmembrane beta strand</keyword>
<evidence type="ECO:0000256" key="2">
    <source>
        <dbReference type="RuleBase" id="RU362097"/>
    </source>
</evidence>
<dbReference type="Gene3D" id="1.20.1600.10">
    <property type="entry name" value="Outer membrane efflux proteins (OEP)"/>
    <property type="match status" value="1"/>
</dbReference>
<dbReference type="GO" id="GO:0015562">
    <property type="term" value="F:efflux transmembrane transporter activity"/>
    <property type="evidence" value="ECO:0007669"/>
    <property type="project" value="InterPro"/>
</dbReference>
<comment type="subcellular location">
    <subcellularLocation>
        <location evidence="2">Cell membrane</location>
        <topology evidence="2">Lipid-anchor</topology>
    </subcellularLocation>
</comment>
<reference evidence="3 4" key="1">
    <citation type="submission" date="2020-04" db="EMBL/GenBank/DDBJ databases">
        <title>Hymenobacter polaris sp. nov., isolated from Arctic soil.</title>
        <authorList>
            <person name="Dahal R.H."/>
        </authorList>
    </citation>
    <scope>NUCLEOTIDE SEQUENCE [LARGE SCALE GENOMIC DNA]</scope>
    <source>
        <strain evidence="3 4">RP-2-7</strain>
    </source>
</reference>
<keyword evidence="2" id="KW-0812">Transmembrane</keyword>
<dbReference type="InterPro" id="IPR003423">
    <property type="entry name" value="OMP_efflux"/>
</dbReference>
<evidence type="ECO:0000313" key="3">
    <source>
        <dbReference type="EMBL" id="NML65709.1"/>
    </source>
</evidence>
<dbReference type="SUPFAM" id="SSF56954">
    <property type="entry name" value="Outer membrane efflux proteins (OEP)"/>
    <property type="match status" value="1"/>
</dbReference>
<evidence type="ECO:0000256" key="1">
    <source>
        <dbReference type="ARBA" id="ARBA00007613"/>
    </source>
</evidence>
<dbReference type="Gene3D" id="2.20.200.10">
    <property type="entry name" value="Outer membrane efflux proteins (OEP)"/>
    <property type="match status" value="1"/>
</dbReference>
<keyword evidence="4" id="KW-1185">Reference proteome</keyword>